<dbReference type="SUPFAM" id="SSF52833">
    <property type="entry name" value="Thioredoxin-like"/>
    <property type="match status" value="1"/>
</dbReference>
<feature type="compositionally biased region" description="Low complexity" evidence="2">
    <location>
        <begin position="12"/>
        <end position="39"/>
    </location>
</feature>
<dbReference type="PANTHER" id="PTHR33638">
    <property type="entry name" value="SELENOPROTEIN H"/>
    <property type="match status" value="1"/>
</dbReference>
<reference evidence="5" key="1">
    <citation type="submission" date="2024-07" db="EMBL/GenBank/DDBJ databases">
        <title>Two chromosome-level genome assemblies of Korean endemic species Abeliophyllum distichum and Forsythia ovata (Oleaceae).</title>
        <authorList>
            <person name="Jang H."/>
        </authorList>
    </citation>
    <scope>NUCLEOTIDE SEQUENCE [LARGE SCALE GENOMIC DNA]</scope>
</reference>
<dbReference type="Proteomes" id="UP001604277">
    <property type="component" value="Unassembled WGS sequence"/>
</dbReference>
<dbReference type="NCBIfam" id="TIGR02174">
    <property type="entry name" value="CXXU_selWTH"/>
    <property type="match status" value="1"/>
</dbReference>
<dbReference type="InterPro" id="IPR011893">
    <property type="entry name" value="Selenoprotein_Rdx-typ"/>
</dbReference>
<dbReference type="FunFam" id="3.40.30.10:FF:000361">
    <property type="entry name" value="Selenium binding protein"/>
    <property type="match status" value="1"/>
</dbReference>
<keyword evidence="1" id="KW-0676">Redox-active center</keyword>
<dbReference type="AlphaFoldDB" id="A0ABD1W3G6"/>
<dbReference type="Gene3D" id="3.40.30.10">
    <property type="entry name" value="Glutaredoxin"/>
    <property type="match status" value="1"/>
</dbReference>
<keyword evidence="5" id="KW-1185">Reference proteome</keyword>
<comment type="caution">
    <text evidence="4">The sequence shown here is derived from an EMBL/GenBank/DDBJ whole genome shotgun (WGS) entry which is preliminary data.</text>
</comment>
<evidence type="ECO:0000256" key="2">
    <source>
        <dbReference type="SAM" id="MobiDB-lite"/>
    </source>
</evidence>
<dbReference type="EMBL" id="JBFOLJ010000004">
    <property type="protein sequence ID" value="KAL2544097.1"/>
    <property type="molecule type" value="Genomic_DNA"/>
</dbReference>
<reference evidence="4" key="2">
    <citation type="submission" date="2024-07" db="EMBL/GenBank/DDBJ databases">
        <title>Two chromosome-level genome assemblies of Korean endemic species Abeliophyllum distichum and Forsythia ovata (Oleaceae).</title>
        <authorList>
            <person name="Mun J.H."/>
        </authorList>
    </citation>
    <scope>NUCLEOTIDE SEQUENCE</scope>
    <source>
        <strain evidence="4">KNKB202402200001</strain>
        <tissue evidence="4">Leaf</tissue>
    </source>
</reference>
<feature type="region of interest" description="Disordered" evidence="2">
    <location>
        <begin position="1"/>
        <end position="80"/>
    </location>
</feature>
<evidence type="ECO:0000256" key="1">
    <source>
        <dbReference type="ARBA" id="ARBA00023284"/>
    </source>
</evidence>
<name>A0ABD1W3G6_9LAMI</name>
<evidence type="ECO:0000313" key="3">
    <source>
        <dbReference type="EMBL" id="KAL2544053.1"/>
    </source>
</evidence>
<dbReference type="InterPro" id="IPR052674">
    <property type="entry name" value="SelWTH-like"/>
</dbReference>
<evidence type="ECO:0000313" key="4">
    <source>
        <dbReference type="EMBL" id="KAL2544097.1"/>
    </source>
</evidence>
<accession>A0ABD1W3G6</accession>
<organism evidence="4 5">
    <name type="scientific">Forsythia ovata</name>
    <dbReference type="NCBI Taxonomy" id="205694"/>
    <lineage>
        <taxon>Eukaryota</taxon>
        <taxon>Viridiplantae</taxon>
        <taxon>Streptophyta</taxon>
        <taxon>Embryophyta</taxon>
        <taxon>Tracheophyta</taxon>
        <taxon>Spermatophyta</taxon>
        <taxon>Magnoliopsida</taxon>
        <taxon>eudicotyledons</taxon>
        <taxon>Gunneridae</taxon>
        <taxon>Pentapetalae</taxon>
        <taxon>asterids</taxon>
        <taxon>lamiids</taxon>
        <taxon>Lamiales</taxon>
        <taxon>Oleaceae</taxon>
        <taxon>Forsythieae</taxon>
        <taxon>Forsythia</taxon>
    </lineage>
</organism>
<evidence type="ECO:0000313" key="5">
    <source>
        <dbReference type="Proteomes" id="UP001604277"/>
    </source>
</evidence>
<dbReference type="InterPro" id="IPR036249">
    <property type="entry name" value="Thioredoxin-like_sf"/>
</dbReference>
<gene>
    <name evidence="3" type="ORF">Fot_13286</name>
    <name evidence="4" type="ORF">Fot_13330</name>
</gene>
<sequence length="166" mass="18155">MAPKKRRNDIGSSSTAATTRVTRSSSLLAKTTNPPAAAEPEPPKKKKAKTTTSTEKKAKAPPVPPQPAEQEPEPPVLEGSKTIVIEHCKQCNSFKTRAIQVKNGLEKGLEGVNVVVNPEKPRRGCFEIREEGGEIFVSLLDMKRPFAPMKALDMEKVISDIIEKIE</sequence>
<dbReference type="PANTHER" id="PTHR33638:SF1">
    <property type="entry name" value="SELENOPROTEIN H"/>
    <property type="match status" value="1"/>
</dbReference>
<protein>
    <submittedName>
        <fullName evidence="4">Selenoprotein H-like</fullName>
    </submittedName>
</protein>
<proteinExistence type="predicted"/>
<dbReference type="EMBL" id="JBFOLJ010000004">
    <property type="protein sequence ID" value="KAL2544053.1"/>
    <property type="molecule type" value="Genomic_DNA"/>
</dbReference>